<comment type="caution">
    <text evidence="1">The sequence shown here is derived from an EMBL/GenBank/DDBJ whole genome shotgun (WGS) entry which is preliminary data.</text>
</comment>
<evidence type="ECO:0000313" key="2">
    <source>
        <dbReference type="Proteomes" id="UP000265520"/>
    </source>
</evidence>
<dbReference type="Proteomes" id="UP000265520">
    <property type="component" value="Unassembled WGS sequence"/>
</dbReference>
<protein>
    <submittedName>
        <fullName evidence="1">BAHD acyltransferase DCR-like</fullName>
    </submittedName>
</protein>
<proteinExistence type="predicted"/>
<reference evidence="1 2" key="1">
    <citation type="journal article" date="2018" name="Front. Plant Sci.">
        <title>Red Clover (Trifolium pratense) and Zigzag Clover (T. medium) - A Picture of Genomic Similarities and Differences.</title>
        <authorList>
            <person name="Dluhosova J."/>
            <person name="Istvanek J."/>
            <person name="Nedelnik J."/>
            <person name="Repkova J."/>
        </authorList>
    </citation>
    <scope>NUCLEOTIDE SEQUENCE [LARGE SCALE GENOMIC DNA]</scope>
    <source>
        <strain evidence="2">cv. 10/8</strain>
        <tissue evidence="1">Leaf</tissue>
    </source>
</reference>
<keyword evidence="1" id="KW-0012">Acyltransferase</keyword>
<keyword evidence="2" id="KW-1185">Reference proteome</keyword>
<keyword evidence="1" id="KW-0808">Transferase</keyword>
<sequence>MLRKLKDGLSLVLEDFHKLGGKLGRDDEGVFKVEYDDEMAGWCGGHKGYVIITK</sequence>
<evidence type="ECO:0000313" key="1">
    <source>
        <dbReference type="EMBL" id="MCI19922.1"/>
    </source>
</evidence>
<organism evidence="1 2">
    <name type="scientific">Trifolium medium</name>
    <dbReference type="NCBI Taxonomy" id="97028"/>
    <lineage>
        <taxon>Eukaryota</taxon>
        <taxon>Viridiplantae</taxon>
        <taxon>Streptophyta</taxon>
        <taxon>Embryophyta</taxon>
        <taxon>Tracheophyta</taxon>
        <taxon>Spermatophyta</taxon>
        <taxon>Magnoliopsida</taxon>
        <taxon>eudicotyledons</taxon>
        <taxon>Gunneridae</taxon>
        <taxon>Pentapetalae</taxon>
        <taxon>rosids</taxon>
        <taxon>fabids</taxon>
        <taxon>Fabales</taxon>
        <taxon>Fabaceae</taxon>
        <taxon>Papilionoideae</taxon>
        <taxon>50 kb inversion clade</taxon>
        <taxon>NPAAA clade</taxon>
        <taxon>Hologalegina</taxon>
        <taxon>IRL clade</taxon>
        <taxon>Trifolieae</taxon>
        <taxon>Trifolium</taxon>
    </lineage>
</organism>
<accession>A0A392Q7Q5</accession>
<dbReference type="GO" id="GO:0016746">
    <property type="term" value="F:acyltransferase activity"/>
    <property type="evidence" value="ECO:0007669"/>
    <property type="project" value="UniProtKB-KW"/>
</dbReference>
<name>A0A392Q7Q5_9FABA</name>
<dbReference type="AlphaFoldDB" id="A0A392Q7Q5"/>
<dbReference type="EMBL" id="LXQA010117227">
    <property type="protein sequence ID" value="MCI19922.1"/>
    <property type="molecule type" value="Genomic_DNA"/>
</dbReference>